<dbReference type="EMBL" id="CP002631">
    <property type="protein sequence ID" value="AEB14372.1"/>
    <property type="molecule type" value="Genomic_DNA"/>
</dbReference>
<dbReference type="eggNOG" id="COG3330">
    <property type="taxonomic scope" value="Bacteria"/>
</dbReference>
<protein>
    <recommendedName>
        <fullName evidence="4">DUF4912 domain-containing protein</fullName>
    </recommendedName>
</protein>
<feature type="region of interest" description="Disordered" evidence="1">
    <location>
        <begin position="47"/>
        <end position="71"/>
    </location>
</feature>
<name>F2NS71_TRES6</name>
<evidence type="ECO:0008006" key="4">
    <source>
        <dbReference type="Google" id="ProtNLM"/>
    </source>
</evidence>
<evidence type="ECO:0000313" key="2">
    <source>
        <dbReference type="EMBL" id="AEB14372.1"/>
    </source>
</evidence>
<reference evidence="2 3" key="1">
    <citation type="journal article" date="2011" name="Stand. Genomic Sci.">
        <title>Complete genome sequence of Treponema succinifaciens type strain (6091).</title>
        <authorList>
            <person name="Han C."/>
            <person name="Gronow S."/>
            <person name="Teshima H."/>
            <person name="Lapidus A."/>
            <person name="Nolan M."/>
            <person name="Lucas S."/>
            <person name="Hammon N."/>
            <person name="Deshpande S."/>
            <person name="Cheng J.F."/>
            <person name="Zeytun A."/>
            <person name="Tapia R."/>
            <person name="Goodwin L."/>
            <person name="Pitluck S."/>
            <person name="Liolios K."/>
            <person name="Pagani I."/>
            <person name="Ivanova N."/>
            <person name="Mavromatis K."/>
            <person name="Mikhailova N."/>
            <person name="Huntemann M."/>
            <person name="Pati A."/>
            <person name="Chen A."/>
            <person name="Palaniappan K."/>
            <person name="Land M."/>
            <person name="Hauser L."/>
            <person name="Brambilla E.M."/>
            <person name="Rohde M."/>
            <person name="Goker M."/>
            <person name="Woyke T."/>
            <person name="Bristow J."/>
            <person name="Eisen J.A."/>
            <person name="Markowitz V."/>
            <person name="Hugenholtz P."/>
            <person name="Kyrpides N.C."/>
            <person name="Klenk H.P."/>
            <person name="Detter J.C."/>
        </authorList>
    </citation>
    <scope>NUCLEOTIDE SEQUENCE [LARGE SCALE GENOMIC DNA]</scope>
    <source>
        <strain evidence="3">ATCC 33096 / DSM 2489 / 6091</strain>
    </source>
</reference>
<dbReference type="Proteomes" id="UP000006852">
    <property type="component" value="Chromosome"/>
</dbReference>
<reference evidence="3" key="2">
    <citation type="submission" date="2011-04" db="EMBL/GenBank/DDBJ databases">
        <title>The complete genome of chromosome of Treponema succinifaciens DSM 2489.</title>
        <authorList>
            <person name="Lucas S."/>
            <person name="Copeland A."/>
            <person name="Lapidus A."/>
            <person name="Bruce D."/>
            <person name="Goodwin L."/>
            <person name="Pitluck S."/>
            <person name="Peters L."/>
            <person name="Kyrpides N."/>
            <person name="Mavromatis K."/>
            <person name="Ivanova N."/>
            <person name="Ovchinnikova G."/>
            <person name="Teshima H."/>
            <person name="Detter J.C."/>
            <person name="Tapia R."/>
            <person name="Han C."/>
            <person name="Land M."/>
            <person name="Hauser L."/>
            <person name="Markowitz V."/>
            <person name="Cheng J.-F."/>
            <person name="Hugenholtz P."/>
            <person name="Woyke T."/>
            <person name="Wu D."/>
            <person name="Gronow S."/>
            <person name="Wellnitz S."/>
            <person name="Brambilla E."/>
            <person name="Klenk H.-P."/>
            <person name="Eisen J.A."/>
        </authorList>
    </citation>
    <scope>NUCLEOTIDE SEQUENCE [LARGE SCALE GENOMIC DNA]</scope>
    <source>
        <strain evidence="3">ATCC 33096 / DSM 2489 / 6091</strain>
    </source>
</reference>
<evidence type="ECO:0000256" key="1">
    <source>
        <dbReference type="SAM" id="MobiDB-lite"/>
    </source>
</evidence>
<accession>F2NS71</accession>
<keyword evidence="3" id="KW-1185">Reference proteome</keyword>
<proteinExistence type="predicted"/>
<organism evidence="2 3">
    <name type="scientific">Treponema succinifaciens (strain ATCC 33096 / DSM 2489 / 6091)</name>
    <dbReference type="NCBI Taxonomy" id="869209"/>
    <lineage>
        <taxon>Bacteria</taxon>
        <taxon>Pseudomonadati</taxon>
        <taxon>Spirochaetota</taxon>
        <taxon>Spirochaetia</taxon>
        <taxon>Spirochaetales</taxon>
        <taxon>Treponemataceae</taxon>
        <taxon>Treponema</taxon>
    </lineage>
</organism>
<dbReference type="STRING" id="869209.Tresu_1470"/>
<dbReference type="InterPro" id="IPR032585">
    <property type="entry name" value="DUF4912"/>
</dbReference>
<dbReference type="AlphaFoldDB" id="F2NS71"/>
<dbReference type="Pfam" id="PF16258">
    <property type="entry name" value="DUF4912"/>
    <property type="match status" value="1"/>
</dbReference>
<evidence type="ECO:0000313" key="3">
    <source>
        <dbReference type="Proteomes" id="UP000006852"/>
    </source>
</evidence>
<dbReference type="OrthoDB" id="9812700at2"/>
<dbReference type="KEGG" id="tsu:Tresu_1470"/>
<sequence length="221" mass="25093">MKFASRQQLEAMSTSQLIAFADKYGIDIPSDLDRRFIIGELLEAEEEFDSSEKKPEVQISDDDEPVPDTLPKTYNNTCIDAVIRNPAWLFVFWDIKESDISALSQEFSFESAFLHISFFDSAESEKSDDSFDVKIPLEPNEQYIMIPGGKKFARIDLAASFSGKSAEILASTRMIEIPEESKKILEMQPGKKLDFPPLVQLSGIKKILHDNFLNHRQSFSN</sequence>
<dbReference type="HOGENOM" id="CLU_100589_0_0_12"/>
<gene>
    <name evidence="2" type="ordered locus">Tresu_1470</name>
</gene>